<dbReference type="SUPFAM" id="SSF100950">
    <property type="entry name" value="NagB/RpiA/CoA transferase-like"/>
    <property type="match status" value="1"/>
</dbReference>
<reference evidence="6 7" key="1">
    <citation type="submission" date="2018-08" db="EMBL/GenBank/DDBJ databases">
        <title>A genome reference for cultivated species of the human gut microbiota.</title>
        <authorList>
            <person name="Zou Y."/>
            <person name="Xue W."/>
            <person name="Luo G."/>
        </authorList>
    </citation>
    <scope>NUCLEOTIDE SEQUENCE [LARGE SCALE GENOMIC DNA]</scope>
    <source>
        <strain evidence="6 7">AM48-23BH</strain>
    </source>
</reference>
<keyword evidence="4" id="KW-0804">Transcription</keyword>
<evidence type="ECO:0000313" key="7">
    <source>
        <dbReference type="Proteomes" id="UP000286561"/>
    </source>
</evidence>
<name>A0A413PIR0_9FIRM</name>
<dbReference type="Proteomes" id="UP000286561">
    <property type="component" value="Unassembled WGS sequence"/>
</dbReference>
<comment type="similarity">
    <text evidence="1">Belongs to the SorC transcriptional regulatory family.</text>
</comment>
<dbReference type="RefSeq" id="WP_118329846.1">
    <property type="nucleotide sequence ID" value="NZ_QSEP01000202.1"/>
</dbReference>
<dbReference type="Pfam" id="PF04198">
    <property type="entry name" value="Sugar-bind"/>
    <property type="match status" value="1"/>
</dbReference>
<dbReference type="GO" id="GO:0030246">
    <property type="term" value="F:carbohydrate binding"/>
    <property type="evidence" value="ECO:0007669"/>
    <property type="project" value="InterPro"/>
</dbReference>
<dbReference type="GO" id="GO:0003677">
    <property type="term" value="F:DNA binding"/>
    <property type="evidence" value="ECO:0007669"/>
    <property type="project" value="UniProtKB-KW"/>
</dbReference>
<evidence type="ECO:0000256" key="1">
    <source>
        <dbReference type="ARBA" id="ARBA00010466"/>
    </source>
</evidence>
<dbReference type="PANTHER" id="PTHR34294:SF1">
    <property type="entry name" value="TRANSCRIPTIONAL REGULATOR LSRR"/>
    <property type="match status" value="1"/>
</dbReference>
<evidence type="ECO:0000256" key="2">
    <source>
        <dbReference type="ARBA" id="ARBA00023015"/>
    </source>
</evidence>
<evidence type="ECO:0000256" key="4">
    <source>
        <dbReference type="ARBA" id="ARBA00023163"/>
    </source>
</evidence>
<feature type="domain" description="Sugar-binding" evidence="5">
    <location>
        <begin position="8"/>
        <end position="110"/>
    </location>
</feature>
<comment type="caution">
    <text evidence="6">The sequence shown here is derived from an EMBL/GenBank/DDBJ whole genome shotgun (WGS) entry which is preliminary data.</text>
</comment>
<dbReference type="InterPro" id="IPR007324">
    <property type="entry name" value="Sugar-bd_dom_put"/>
</dbReference>
<dbReference type="Gene3D" id="3.40.50.1360">
    <property type="match status" value="1"/>
</dbReference>
<evidence type="ECO:0000256" key="3">
    <source>
        <dbReference type="ARBA" id="ARBA00023125"/>
    </source>
</evidence>
<evidence type="ECO:0000313" key="6">
    <source>
        <dbReference type="EMBL" id="RGZ75953.1"/>
    </source>
</evidence>
<sequence length="112" mass="12354">MPDCSLWIGNLSRNTILYRSGSLKEEDFIELEEKGAVGDVCTCFFDARGEAVSSSFAKRRISITLEELKKIPCKIGVASGLEKKEALHAALLGEYINILYADEELGKELIAI</sequence>
<protein>
    <recommendedName>
        <fullName evidence="5">Sugar-binding domain-containing protein</fullName>
    </recommendedName>
</protein>
<accession>A0A413PIR0</accession>
<dbReference type="AlphaFoldDB" id="A0A413PIR0"/>
<keyword evidence="2" id="KW-0805">Transcription regulation</keyword>
<evidence type="ECO:0000259" key="5">
    <source>
        <dbReference type="Pfam" id="PF04198"/>
    </source>
</evidence>
<dbReference type="InterPro" id="IPR037171">
    <property type="entry name" value="NagB/RpiA_transferase-like"/>
</dbReference>
<keyword evidence="3" id="KW-0238">DNA-binding</keyword>
<dbReference type="EMBL" id="QSEP01000202">
    <property type="protein sequence ID" value="RGZ75953.1"/>
    <property type="molecule type" value="Genomic_DNA"/>
</dbReference>
<dbReference type="InterPro" id="IPR051054">
    <property type="entry name" value="SorC_transcr_regulators"/>
</dbReference>
<dbReference type="PANTHER" id="PTHR34294">
    <property type="entry name" value="TRANSCRIPTIONAL REGULATOR-RELATED"/>
    <property type="match status" value="1"/>
</dbReference>
<gene>
    <name evidence="6" type="ORF">DW972_15345</name>
</gene>
<organism evidence="6 7">
    <name type="scientific">Anaerobutyricum hallii</name>
    <dbReference type="NCBI Taxonomy" id="39488"/>
    <lineage>
        <taxon>Bacteria</taxon>
        <taxon>Bacillati</taxon>
        <taxon>Bacillota</taxon>
        <taxon>Clostridia</taxon>
        <taxon>Lachnospirales</taxon>
        <taxon>Lachnospiraceae</taxon>
        <taxon>Anaerobutyricum</taxon>
    </lineage>
</organism>
<proteinExistence type="inferred from homology"/>